<dbReference type="SMART" id="SM00564">
    <property type="entry name" value="PQQ"/>
    <property type="match status" value="3"/>
</dbReference>
<dbReference type="OrthoDB" id="244732at2"/>
<dbReference type="Gene3D" id="2.40.10.480">
    <property type="match status" value="1"/>
</dbReference>
<accession>A0A5B9QTA2</accession>
<reference evidence="4 5" key="1">
    <citation type="submission" date="2019-08" db="EMBL/GenBank/DDBJ databases">
        <title>Deep-cultivation of Planctomycetes and their phenomic and genomic characterization uncovers novel biology.</title>
        <authorList>
            <person name="Wiegand S."/>
            <person name="Jogler M."/>
            <person name="Boedeker C."/>
            <person name="Pinto D."/>
            <person name="Vollmers J."/>
            <person name="Rivas-Marin E."/>
            <person name="Kohn T."/>
            <person name="Peeters S.H."/>
            <person name="Heuer A."/>
            <person name="Rast P."/>
            <person name="Oberbeckmann S."/>
            <person name="Bunk B."/>
            <person name="Jeske O."/>
            <person name="Meyerdierks A."/>
            <person name="Storesund J.E."/>
            <person name="Kallscheuer N."/>
            <person name="Luecker S."/>
            <person name="Lage O.M."/>
            <person name="Pohl T."/>
            <person name="Merkel B.J."/>
            <person name="Hornburger P."/>
            <person name="Mueller R.-W."/>
            <person name="Bruemmer F."/>
            <person name="Labrenz M."/>
            <person name="Spormann A.M."/>
            <person name="Op den Camp H."/>
            <person name="Overmann J."/>
            <person name="Amann R."/>
            <person name="Jetten M.S.M."/>
            <person name="Mascher T."/>
            <person name="Medema M.H."/>
            <person name="Devos D.P."/>
            <person name="Kaster A.-K."/>
            <person name="Ovreas L."/>
            <person name="Rohde M."/>
            <person name="Galperin M.Y."/>
            <person name="Jogler C."/>
        </authorList>
    </citation>
    <scope>NUCLEOTIDE SEQUENCE [LARGE SCALE GENOMIC DNA]</scope>
    <source>
        <strain evidence="4 5">UC8</strain>
    </source>
</reference>
<protein>
    <submittedName>
        <fullName evidence="4">Outer membrane biogenesis protein BamB</fullName>
    </submittedName>
</protein>
<dbReference type="InterPro" id="IPR015943">
    <property type="entry name" value="WD40/YVTN_repeat-like_dom_sf"/>
</dbReference>
<gene>
    <name evidence="4" type="ORF">UC8_26520</name>
</gene>
<feature type="domain" description="Pyrrolo-quinoline quinone repeat" evidence="3">
    <location>
        <begin position="236"/>
        <end position="442"/>
    </location>
</feature>
<evidence type="ECO:0000256" key="2">
    <source>
        <dbReference type="SAM" id="SignalP"/>
    </source>
</evidence>
<evidence type="ECO:0000313" key="4">
    <source>
        <dbReference type="EMBL" id="QEG40635.1"/>
    </source>
</evidence>
<dbReference type="PANTHER" id="PTHR34512:SF30">
    <property type="entry name" value="OUTER MEMBRANE PROTEIN ASSEMBLY FACTOR BAMB"/>
    <property type="match status" value="1"/>
</dbReference>
<dbReference type="EMBL" id="CP042914">
    <property type="protein sequence ID" value="QEG40635.1"/>
    <property type="molecule type" value="Genomic_DNA"/>
</dbReference>
<feature type="compositionally biased region" description="Polar residues" evidence="1">
    <location>
        <begin position="354"/>
        <end position="363"/>
    </location>
</feature>
<dbReference type="InterPro" id="IPR002372">
    <property type="entry name" value="PQQ_rpt_dom"/>
</dbReference>
<dbReference type="PANTHER" id="PTHR34512">
    <property type="entry name" value="CELL SURFACE PROTEIN"/>
    <property type="match status" value="1"/>
</dbReference>
<feature type="chain" id="PRO_5023037756" evidence="2">
    <location>
        <begin position="28"/>
        <end position="448"/>
    </location>
</feature>
<dbReference type="RefSeq" id="WP_068130677.1">
    <property type="nucleotide sequence ID" value="NZ_CP042914.1"/>
</dbReference>
<dbReference type="InterPro" id="IPR018391">
    <property type="entry name" value="PQQ_b-propeller_rpt"/>
</dbReference>
<feature type="region of interest" description="Disordered" evidence="1">
    <location>
        <begin position="354"/>
        <end position="378"/>
    </location>
</feature>
<proteinExistence type="predicted"/>
<dbReference type="AlphaFoldDB" id="A0A5B9QTA2"/>
<keyword evidence="5" id="KW-1185">Reference proteome</keyword>
<dbReference type="KEGG" id="rul:UC8_26520"/>
<evidence type="ECO:0000313" key="5">
    <source>
        <dbReference type="Proteomes" id="UP000325286"/>
    </source>
</evidence>
<evidence type="ECO:0000256" key="1">
    <source>
        <dbReference type="SAM" id="MobiDB-lite"/>
    </source>
</evidence>
<keyword evidence="2" id="KW-0732">Signal</keyword>
<feature type="domain" description="Pyrrolo-quinoline quinone repeat" evidence="3">
    <location>
        <begin position="102"/>
        <end position="223"/>
    </location>
</feature>
<dbReference type="Proteomes" id="UP000325286">
    <property type="component" value="Chromosome"/>
</dbReference>
<dbReference type="InterPro" id="IPR011047">
    <property type="entry name" value="Quinoprotein_ADH-like_sf"/>
</dbReference>
<organism evidence="4 5">
    <name type="scientific">Roseimaritima ulvae</name>
    <dbReference type="NCBI Taxonomy" id="980254"/>
    <lineage>
        <taxon>Bacteria</taxon>
        <taxon>Pseudomonadati</taxon>
        <taxon>Planctomycetota</taxon>
        <taxon>Planctomycetia</taxon>
        <taxon>Pirellulales</taxon>
        <taxon>Pirellulaceae</taxon>
        <taxon>Roseimaritima</taxon>
    </lineage>
</organism>
<dbReference type="Pfam" id="PF13360">
    <property type="entry name" value="PQQ_2"/>
    <property type="match status" value="2"/>
</dbReference>
<feature type="signal peptide" evidence="2">
    <location>
        <begin position="1"/>
        <end position="27"/>
    </location>
</feature>
<name>A0A5B9QTA2_9BACT</name>
<evidence type="ECO:0000259" key="3">
    <source>
        <dbReference type="Pfam" id="PF13360"/>
    </source>
</evidence>
<dbReference type="SUPFAM" id="SSF50998">
    <property type="entry name" value="Quinoprotein alcohol dehydrogenase-like"/>
    <property type="match status" value="1"/>
</dbReference>
<dbReference type="Gene3D" id="2.130.10.10">
    <property type="entry name" value="YVTN repeat-like/Quinoprotein amine dehydrogenase"/>
    <property type="match status" value="1"/>
</dbReference>
<sequence precursor="true">MLRKRLLPALGLLSLGLQFSLASPTLADDWLRFRGPNGTGLASSSESPPIEWSEEKNLRWSLDLLGPGHSSPIVVGDKVFLTCWTGYGVDDEESGKPEDLKRHLLCVDRASGKLLWERAVAARLPEDEYAGMFAEHGYASHTPVSDGQYVFCFFGKSGVHAFDLEGNPVWQAEVGEGLDQRKWGSASSLILTDELVIVTAGPESGTLYGLDKKTGETRWNANVGLSGMWGTPLLAPVDEKRTDLVVGVPDEVWGLNPATGKLRWYCDGIEGGSVNSSPVLADSVVYMIDGRNGDALAVRVGGKGDVNQSHVVWHESHRGRISSPIVHDGLLYWISSGVLNCVDAATGERVYQERLNTSDNSATRGPSRRGGRGGQDYGSPVVAGDHLFYINRRGIGVVVQLGKQFKQLATNTFDGASGDFSATPAIADGQLFIRSTKKLYCVAEPTDS</sequence>